<accession>A0AAU7X1W6</accession>
<name>A0AAU7X1W6_9PSED</name>
<evidence type="ECO:0000313" key="2">
    <source>
        <dbReference type="EMBL" id="XBY26393.1"/>
    </source>
</evidence>
<organism evidence="2">
    <name type="scientific">Pseudomonas sp. W17</name>
    <dbReference type="NCBI Taxonomy" id="3144407"/>
    <lineage>
        <taxon>Bacteria</taxon>
        <taxon>Pseudomonadati</taxon>
        <taxon>Pseudomonadota</taxon>
        <taxon>Gammaproteobacteria</taxon>
        <taxon>Pseudomonadales</taxon>
        <taxon>Pseudomonadaceae</taxon>
        <taxon>Pseudomonas</taxon>
    </lineage>
</organism>
<dbReference type="RefSeq" id="WP_350404563.1">
    <property type="nucleotide sequence ID" value="NZ_CP158490.1"/>
</dbReference>
<keyword evidence="1" id="KW-0175">Coiled coil</keyword>
<dbReference type="AlphaFoldDB" id="A0AAU7X1W6"/>
<sequence length="109" mass="12863">MHPDIEDTADWLGIPTTEEMLQQHIALLENEIQDLNQQLRTARENIYKLVDLHSRAMHDQEEALIRLRSKAAEATQHRNRVIELESSSEFLRRTNEDLRRQIPRPSKGR</sequence>
<dbReference type="EMBL" id="CP158490">
    <property type="protein sequence ID" value="XBY26393.1"/>
    <property type="molecule type" value="Genomic_DNA"/>
</dbReference>
<protein>
    <submittedName>
        <fullName evidence="2">Uncharacterized protein</fullName>
    </submittedName>
</protein>
<reference evidence="2" key="1">
    <citation type="submission" date="2024-06" db="EMBL/GenBank/DDBJ databases">
        <authorList>
            <person name="Wu L."/>
        </authorList>
    </citation>
    <scope>NUCLEOTIDE SEQUENCE</scope>
    <source>
        <strain evidence="2">W17</strain>
    </source>
</reference>
<evidence type="ECO:0000256" key="1">
    <source>
        <dbReference type="SAM" id="Coils"/>
    </source>
</evidence>
<gene>
    <name evidence="2" type="ORF">ABCR88_11360</name>
</gene>
<feature type="coiled-coil region" evidence="1">
    <location>
        <begin position="18"/>
        <end position="101"/>
    </location>
</feature>
<proteinExistence type="predicted"/>